<keyword evidence="3" id="KW-1185">Reference proteome</keyword>
<gene>
    <name evidence="2" type="ORF">QE404_001571</name>
</gene>
<dbReference type="EMBL" id="JAUTAL010000001">
    <property type="protein sequence ID" value="MDQ1096424.1"/>
    <property type="molecule type" value="Genomic_DNA"/>
</dbReference>
<evidence type="ECO:0000256" key="1">
    <source>
        <dbReference type="SAM" id="SignalP"/>
    </source>
</evidence>
<keyword evidence="1" id="KW-0732">Signal</keyword>
<dbReference type="RefSeq" id="WP_307448798.1">
    <property type="nucleotide sequence ID" value="NZ_JAUTAL010000001.1"/>
</dbReference>
<evidence type="ECO:0000313" key="2">
    <source>
        <dbReference type="EMBL" id="MDQ1096424.1"/>
    </source>
</evidence>
<accession>A0ABU0TH95</accession>
<name>A0ABU0TH95_9FLAO</name>
<evidence type="ECO:0008006" key="4">
    <source>
        <dbReference type="Google" id="ProtNLM"/>
    </source>
</evidence>
<reference evidence="2 3" key="1">
    <citation type="submission" date="2023-07" db="EMBL/GenBank/DDBJ databases">
        <title>Functional and genomic diversity of the sorghum phyllosphere microbiome.</title>
        <authorList>
            <person name="Shade A."/>
        </authorList>
    </citation>
    <scope>NUCLEOTIDE SEQUENCE [LARGE SCALE GENOMIC DNA]</scope>
    <source>
        <strain evidence="2 3">SORGH_AS_1064</strain>
    </source>
</reference>
<organism evidence="2 3">
    <name type="scientific">Chryseobacterium camelliae</name>
    <dbReference type="NCBI Taxonomy" id="1265445"/>
    <lineage>
        <taxon>Bacteria</taxon>
        <taxon>Pseudomonadati</taxon>
        <taxon>Bacteroidota</taxon>
        <taxon>Flavobacteriia</taxon>
        <taxon>Flavobacteriales</taxon>
        <taxon>Weeksellaceae</taxon>
        <taxon>Chryseobacterium group</taxon>
        <taxon>Chryseobacterium</taxon>
    </lineage>
</organism>
<comment type="caution">
    <text evidence="2">The sequence shown here is derived from an EMBL/GenBank/DDBJ whole genome shotgun (WGS) entry which is preliminary data.</text>
</comment>
<dbReference type="Proteomes" id="UP001225072">
    <property type="component" value="Unassembled WGS sequence"/>
</dbReference>
<feature type="chain" id="PRO_5047139438" description="Outer membrane protein beta-barrel domain-containing protein" evidence="1">
    <location>
        <begin position="19"/>
        <end position="149"/>
    </location>
</feature>
<evidence type="ECO:0000313" key="3">
    <source>
        <dbReference type="Proteomes" id="UP001225072"/>
    </source>
</evidence>
<proteinExistence type="predicted"/>
<protein>
    <recommendedName>
        <fullName evidence="4">Outer membrane protein beta-barrel domain-containing protein</fullName>
    </recommendedName>
</protein>
<feature type="signal peptide" evidence="1">
    <location>
        <begin position="1"/>
        <end position="18"/>
    </location>
</feature>
<sequence length="149" mass="17023">MKKYWMTIFFFFALLANAQIFEKTAINLGYRYTGRNVLQAGLEFRIGDSGGHSVILGPSLLYTRAKKEDKLLPEANVYYTTSGQLYGVSINQYSIEPRVGVSLLNIFFLNTGYSFPIDKNKYFKGITFGIQLNIAPVRNSKFYDQIKIM</sequence>